<dbReference type="Pfam" id="PF09492">
    <property type="entry name" value="Pec_lyase"/>
    <property type="match status" value="2"/>
</dbReference>
<sequence>MTFQGRKLLSYCTLFGLMAVFNISTIFAQNNSLSQAERVDLNEKVKASMRKGVAFFQTINTEGGYVYFVTPDLSLKWGEVPLDNQTIEVQPPGTPAVGQSFLRVYKATGDEQALEFAKEAAYALIRGQNINGGWDHTINFNKLDNDKVSFDDNQTQSAVSFLMALDQQLEDSLINAATQRALKMMMHTQLSNGGWPHKYPEQGDYHDYATFNDGGINDCIRVMIEAYQYYPNDEAIEKSLRKAARFMNISQLPPPQPGWAQQYNEFLQPAWARTFEPAAVCPLVTVNNINTLIDLYIVLDKKTILEPIPDALRWLRETRMENGKWARFVELGTGKPLYYDRPRIRVENIEDLHPERRTGYGYQSDLQSRLDKSSLRYEKALKLGSKDLWKSEHHFLSKDQLSLRLEEITGDIMAILEAQEKSGAWISKNDSFKKRMPSGERWNGQYLTMDRISSAVFNENIATLSEYISLSKELDKY</sequence>
<evidence type="ECO:0000313" key="3">
    <source>
        <dbReference type="Proteomes" id="UP000321301"/>
    </source>
</evidence>
<organism evidence="2 3">
    <name type="scientific">Cyclobacterium qasimii</name>
    <dbReference type="NCBI Taxonomy" id="1350429"/>
    <lineage>
        <taxon>Bacteria</taxon>
        <taxon>Pseudomonadati</taxon>
        <taxon>Bacteroidota</taxon>
        <taxon>Cytophagia</taxon>
        <taxon>Cytophagales</taxon>
        <taxon>Cyclobacteriaceae</taxon>
        <taxon>Cyclobacterium</taxon>
    </lineage>
</organism>
<dbReference type="SUPFAM" id="SSF81853">
    <property type="entry name" value="Family 10 polysaccharide lyase"/>
    <property type="match status" value="1"/>
</dbReference>
<evidence type="ECO:0008006" key="4">
    <source>
        <dbReference type="Google" id="ProtNLM"/>
    </source>
</evidence>
<dbReference type="Proteomes" id="UP000321301">
    <property type="component" value="Unassembled WGS sequence"/>
</dbReference>
<accession>A0A512C6R5</accession>
<proteinExistence type="predicted"/>
<name>A0A512C6R5_9BACT</name>
<comment type="caution">
    <text evidence="2">The sequence shown here is derived from an EMBL/GenBank/DDBJ whole genome shotgun (WGS) entry which is preliminary data.</text>
</comment>
<dbReference type="RefSeq" id="WP_020892198.1">
    <property type="nucleotide sequence ID" value="NZ_BJYV01000001.1"/>
</dbReference>
<feature type="chain" id="PRO_5022161531" description="Pectic acid lyase" evidence="1">
    <location>
        <begin position="29"/>
        <end position="477"/>
    </location>
</feature>
<evidence type="ECO:0000256" key="1">
    <source>
        <dbReference type="SAM" id="SignalP"/>
    </source>
</evidence>
<evidence type="ECO:0000313" key="2">
    <source>
        <dbReference type="EMBL" id="GEO19899.1"/>
    </source>
</evidence>
<protein>
    <recommendedName>
        <fullName evidence="4">Pectic acid lyase</fullName>
    </recommendedName>
</protein>
<keyword evidence="1" id="KW-0732">Signal</keyword>
<keyword evidence="3" id="KW-1185">Reference proteome</keyword>
<dbReference type="InterPro" id="IPR012669">
    <property type="entry name" value="Pectate_lyase"/>
</dbReference>
<dbReference type="AlphaFoldDB" id="A0A512C6R5"/>
<dbReference type="EMBL" id="BJYV01000001">
    <property type="protein sequence ID" value="GEO19899.1"/>
    <property type="molecule type" value="Genomic_DNA"/>
</dbReference>
<reference evidence="2 3" key="1">
    <citation type="submission" date="2019-07" db="EMBL/GenBank/DDBJ databases">
        <title>Whole genome shotgun sequence of Cyclobacterium qasimii NBRC 106168.</title>
        <authorList>
            <person name="Hosoyama A."/>
            <person name="Uohara A."/>
            <person name="Ohji S."/>
            <person name="Ichikawa N."/>
        </authorList>
    </citation>
    <scope>NUCLEOTIDE SEQUENCE [LARGE SCALE GENOMIC DNA]</scope>
    <source>
        <strain evidence="2 3">NBRC 106168</strain>
    </source>
</reference>
<gene>
    <name evidence="2" type="ORF">CQA01_04330</name>
</gene>
<feature type="signal peptide" evidence="1">
    <location>
        <begin position="1"/>
        <end position="28"/>
    </location>
</feature>
<dbReference type="Gene3D" id="1.50.10.20">
    <property type="match status" value="1"/>
</dbReference>